<gene>
    <name evidence="2" type="ORF">CSTERLE_08675</name>
</gene>
<keyword evidence="1" id="KW-1133">Transmembrane helix</keyword>
<dbReference type="EMBL" id="CP014673">
    <property type="protein sequence ID" value="ANX01645.1"/>
    <property type="molecule type" value="Genomic_DNA"/>
</dbReference>
<dbReference type="AlphaFoldDB" id="A0A1B1YLK5"/>
<dbReference type="RefSeq" id="WP_065820883.1">
    <property type="nucleotide sequence ID" value="NZ_CP014673.1"/>
</dbReference>
<keyword evidence="1" id="KW-0472">Membrane</keyword>
<evidence type="ECO:0000313" key="2">
    <source>
        <dbReference type="EMBL" id="ANX01645.1"/>
    </source>
</evidence>
<feature type="transmembrane region" description="Helical" evidence="1">
    <location>
        <begin position="289"/>
        <end position="309"/>
    </location>
</feature>
<sequence length="322" mass="37375">MDKESKDAKKITNAQNIIETHRKAVKLVSVNLRGQQIQIPIFYSMSAAKSYEETLESTNNSRTAFCAMVFTMIENNKSFVDEADIYKKITMEDIMAIGDDDLQKVGRQILEQSSYLKKHYVSHEGKSFFENFNEAFIKEKKEIGAKIAESLKPVRDSLKNISQLAISPGIKSLLSNIEVMKNLNNAFTTAQRNTPLIDAKYDRELFDFDSFEFENPTFRTNELLEDMAERLEKLNKIQTEQFENSIKVNEAIANTLLEEQRARVMRDEEERIYRVEQDKQNKRNYRINIAVLLISTAALLVSVLSFIGYDRVYRWIITFIEK</sequence>
<reference evidence="2 3" key="1">
    <citation type="submission" date="2016-02" db="EMBL/GenBank/DDBJ databases">
        <title>Comparison of Clostridium stercorarium subspecies using comparative genomics and transcriptomics.</title>
        <authorList>
            <person name="Schellenberg J."/>
            <person name="Thallinger G."/>
            <person name="Levin D.B."/>
            <person name="Zhang X."/>
            <person name="Alvare G."/>
            <person name="Fristensky B."/>
            <person name="Sparling R."/>
        </authorList>
    </citation>
    <scope>NUCLEOTIDE SEQUENCE [LARGE SCALE GENOMIC DNA]</scope>
    <source>
        <strain evidence="2 3">DSM 9219</strain>
    </source>
</reference>
<name>A0A1B1YLK5_THEST</name>
<evidence type="ECO:0000256" key="1">
    <source>
        <dbReference type="SAM" id="Phobius"/>
    </source>
</evidence>
<evidence type="ECO:0000313" key="3">
    <source>
        <dbReference type="Proteomes" id="UP000092931"/>
    </source>
</evidence>
<dbReference type="Proteomes" id="UP000092931">
    <property type="component" value="Chromosome"/>
</dbReference>
<organism evidence="2 3">
    <name type="scientific">Thermoclostridium stercorarium subsp. leptospartum DSM 9219</name>
    <dbReference type="NCBI Taxonomy" id="1346611"/>
    <lineage>
        <taxon>Bacteria</taxon>
        <taxon>Bacillati</taxon>
        <taxon>Bacillota</taxon>
        <taxon>Clostridia</taxon>
        <taxon>Eubacteriales</taxon>
        <taxon>Oscillospiraceae</taxon>
        <taxon>Thermoclostridium</taxon>
    </lineage>
</organism>
<proteinExistence type="predicted"/>
<protein>
    <submittedName>
        <fullName evidence="2">Uncharacterized protein</fullName>
    </submittedName>
</protein>
<keyword evidence="1" id="KW-0812">Transmembrane</keyword>
<accession>A0A1B1YLK5</accession>